<keyword evidence="2" id="KW-1185">Reference proteome</keyword>
<accession>A0ACC5Y607</accession>
<sequence length="1302" mass="147421">MNQTLEGHTGAVQVVTWNEQYQKLTTSDQNGLIIVWMLYKGSWYEEMINNRNKSVVRSMSWNADGEKICIVYEDGAVIVGSVDGNRIWGKELKGIQLAHVAWSPDSKILLFGMANGEIHIYDNQGNFIMKMTLHCLMNVTGAVSIAGIHWYAGTEGYVEPDCPCLAICYDNGRCQVMRYENDDNPVIIDTLMNVASIQWNHSGNVLAIAGSLRNHGGDKDVNVLNFYTPFGEVKIRNNDAKLKGLAAPSNLSMNQTLEGHTGAVQVVTWNEQYQKLTTSDQNGLIIVWMLYKGSWYEEMINNRNKSVVRSMSWNADGEKICIVYEDGAVIVGSVDGNRIWGKELKGIQLAHVAWSPDSKILLFGMANGEIHIYDNQGNFIMKMTLHCLMNVTGAVSIAGIHWYAGTEGYVEPDCPCLAICYDNGRCQVMRYENDDNPVIIDTLMNVASIQWNHSGNVLAIAGSLRNHGGDKDVNVLNFYTPFGEVKIRNTVSWEGGGLRIGLAVDSYIYFANIRPDYKWGYCLNTVVYAYTRPDRMEYSVVFWDTKNNEKFVKYVKSLMSVTTCGDFCILATKADDSHPQYVLVLCNSIGTPLDSKYIDIDPLFVTMTKTHVIAASKEAFYVWQYRVAKKLTALEINQGRESGILQKYLLPNVSLVQKFSLSCRAYQLSLNCNSSRLAIIDMTGVLTFLDIDPRGSSGEAEEGVSAGDPSKFERKDVWDMKWANDNPDLFAMMEKTRMYVFRNLDPEEPIQTSGFICNFEDLEIKSVLLDEIMKNPERPNKDYLINFEIRSLRDSRALIEKVGIEDASQFIEDNPHPRLWRLLAEAALQKLELKMAEQAFVRCKDYQGIELVKRVDKLQSEDMKQAEVAAYFGRFEEAEKMYLDMDRRDLAISLRIKLGDWFRVLQLLRSGSGDSDDALQEQAYNAIGDYFADRQKWLNAVQYYLQGRNQERLAECYYMLEDYDGLERLANALPENHKLLPDIGQMFVTVGMCEQAVSAYLRCNRPKAAVDACVHLNQWNKAVELAKDHNMKEIGPLMSKYASHLLEKKKTLEAVELYRKAHHFLDAAKLMFKIAEDEAKKRTRPLRVKKLYVLAALLVENYHNQVKHSQQSRAKGKKSQATSALAGLLEEDAASADSHIVDKAWRGAEAYHYFLLAQRQLYNGSVEASMNTALHLRDYEDIIPAVEIYSLLAVCSSAHRAFATCSRAFIKLESLESLSAEQRQLYEELALQIFTKHPPKDNRKSQLDSTDDSAEGKLPACIVTGRSISDYQFWMCGVCKHCAHEQDITNYSYCPLCHSPLT</sequence>
<protein>
    <submittedName>
        <fullName evidence="1">Uncharacterized protein</fullName>
    </submittedName>
</protein>
<organism evidence="1 2">
    <name type="scientific">Pangasius djambal</name>
    <dbReference type="NCBI Taxonomy" id="1691987"/>
    <lineage>
        <taxon>Eukaryota</taxon>
        <taxon>Metazoa</taxon>
        <taxon>Chordata</taxon>
        <taxon>Craniata</taxon>
        <taxon>Vertebrata</taxon>
        <taxon>Euteleostomi</taxon>
        <taxon>Actinopterygii</taxon>
        <taxon>Neopterygii</taxon>
        <taxon>Teleostei</taxon>
        <taxon>Ostariophysi</taxon>
        <taxon>Siluriformes</taxon>
        <taxon>Pangasiidae</taxon>
        <taxon>Pangasius</taxon>
    </lineage>
</organism>
<name>A0ACC5Y607_9TELE</name>
<comment type="caution">
    <text evidence="1">The sequence shown here is derived from an EMBL/GenBank/DDBJ whole genome shotgun (WGS) entry which is preliminary data.</text>
</comment>
<evidence type="ECO:0000313" key="1">
    <source>
        <dbReference type="EMBL" id="MCJ8731052.1"/>
    </source>
</evidence>
<gene>
    <name evidence="1" type="ORF">PDJAM_G00191590</name>
</gene>
<reference evidence="1" key="1">
    <citation type="submission" date="2020-02" db="EMBL/GenBank/DDBJ databases">
        <title>Genome sequencing of the panga catfish, Pangasius djambal.</title>
        <authorList>
            <person name="Wen M."/>
            <person name="Zahm M."/>
            <person name="Roques C."/>
            <person name="Cabau C."/>
            <person name="Klopp C."/>
            <person name="Donnadieu C."/>
            <person name="Jouanno E."/>
            <person name="Avarre J.-C."/>
            <person name="Campet M."/>
            <person name="Ha T."/>
            <person name="Dugue R."/>
            <person name="Lampietro C."/>
            <person name="Louis A."/>
            <person name="Herpin A."/>
            <person name="Echchiki A."/>
            <person name="Berthelot C."/>
            <person name="Parey E."/>
            <person name="Roest-Crollius H."/>
            <person name="Braasch I."/>
            <person name="Postlethwait J.H."/>
            <person name="Bobe J."/>
            <person name="Montfort J."/>
            <person name="Bouchez O."/>
            <person name="Begum T."/>
            <person name="Schartl M."/>
            <person name="Gustiano R."/>
            <person name="Guiguen Y."/>
        </authorList>
    </citation>
    <scope>NUCLEOTIDE SEQUENCE</scope>
    <source>
        <strain evidence="1">Pdj_M5554</strain>
    </source>
</reference>
<dbReference type="Proteomes" id="UP000830395">
    <property type="component" value="Chromosome 3"/>
</dbReference>
<proteinExistence type="predicted"/>
<dbReference type="EMBL" id="CM040977">
    <property type="protein sequence ID" value="MCJ8731052.1"/>
    <property type="molecule type" value="Genomic_DNA"/>
</dbReference>
<evidence type="ECO:0000313" key="2">
    <source>
        <dbReference type="Proteomes" id="UP000830395"/>
    </source>
</evidence>